<sequence>MSIYCYNFSVLCPALRLGILRKGRLWLRTSERSISTAVLTSLRSSLDMYLKSSKHDVLKQSKELVELRDFASLEAIKKDMEENKVQKTKGFYTWYVRSLAMNTTETTSEEVDMTLQKMKTILLEDLKRDGVQLTMAMANLYLRGIALRYRKMSQSQYLHAITDALHMLKGMCPTLQTYIELMRLYHNCNKGKIVWLLLLQAETQLFSNANKSKQNHTTLVLSLLRCIEHCQDSLLQYKIATHTKDMNDTLAFRDQIYQDTIVTVVEHVFKKSVENLQMIPSSTIMTTVLSILCAANDRQRILNYFEMMTDVLDMPVYSRVIRQCLEAFLPKEIDTNTTTAMDVERLILTYRFVELLRWRTDFHIQDTMYLHRYVHLIRQTVSRISTCDDSLFHVLQHLPSQMQHIHLEYAYNRYAKQDNMHIPFHLQTHFFVPVLQCLLSLEGDLQQNRMWLSGLITYWLDNNHIQKYLWPDEVISSLDLAGWGDIELQSLLLCLLLNIQQKQFLQAITNVINVRLSHTAISSSELSQCKTFLLTWFPHLKIDTKQTSNGNVFISIDLDSLQDCVWSQHIQEITNNEPKLIENKPNLLEQ</sequence>
<accession>X6M299</accession>
<organism evidence="1 2">
    <name type="scientific">Reticulomyxa filosa</name>
    <dbReference type="NCBI Taxonomy" id="46433"/>
    <lineage>
        <taxon>Eukaryota</taxon>
        <taxon>Sar</taxon>
        <taxon>Rhizaria</taxon>
        <taxon>Retaria</taxon>
        <taxon>Foraminifera</taxon>
        <taxon>Monothalamids</taxon>
        <taxon>Reticulomyxidae</taxon>
        <taxon>Reticulomyxa</taxon>
    </lineage>
</organism>
<keyword evidence="2" id="KW-1185">Reference proteome</keyword>
<gene>
    <name evidence="1" type="ORF">RFI_29854</name>
</gene>
<protein>
    <submittedName>
        <fullName evidence="1">Uncharacterized protein</fullName>
    </submittedName>
</protein>
<dbReference type="EMBL" id="ASPP01026070">
    <property type="protein sequence ID" value="ETO07537.1"/>
    <property type="molecule type" value="Genomic_DNA"/>
</dbReference>
<dbReference type="Proteomes" id="UP000023152">
    <property type="component" value="Unassembled WGS sequence"/>
</dbReference>
<dbReference type="AlphaFoldDB" id="X6M299"/>
<comment type="caution">
    <text evidence="1">The sequence shown here is derived from an EMBL/GenBank/DDBJ whole genome shotgun (WGS) entry which is preliminary data.</text>
</comment>
<evidence type="ECO:0000313" key="1">
    <source>
        <dbReference type="EMBL" id="ETO07537.1"/>
    </source>
</evidence>
<proteinExistence type="predicted"/>
<name>X6M299_RETFI</name>
<evidence type="ECO:0000313" key="2">
    <source>
        <dbReference type="Proteomes" id="UP000023152"/>
    </source>
</evidence>
<reference evidence="1 2" key="1">
    <citation type="journal article" date="2013" name="Curr. Biol.">
        <title>The Genome of the Foraminiferan Reticulomyxa filosa.</title>
        <authorList>
            <person name="Glockner G."/>
            <person name="Hulsmann N."/>
            <person name="Schleicher M."/>
            <person name="Noegel A.A."/>
            <person name="Eichinger L."/>
            <person name="Gallinger C."/>
            <person name="Pawlowski J."/>
            <person name="Sierra R."/>
            <person name="Euteneuer U."/>
            <person name="Pillet L."/>
            <person name="Moustafa A."/>
            <person name="Platzer M."/>
            <person name="Groth M."/>
            <person name="Szafranski K."/>
            <person name="Schliwa M."/>
        </authorList>
    </citation>
    <scope>NUCLEOTIDE SEQUENCE [LARGE SCALE GENOMIC DNA]</scope>
</reference>